<reference evidence="1" key="2">
    <citation type="submission" date="2020-09" db="EMBL/GenBank/DDBJ databases">
        <authorList>
            <person name="Sun Q."/>
            <person name="Zhou Y."/>
        </authorList>
    </citation>
    <scope>NUCLEOTIDE SEQUENCE</scope>
    <source>
        <strain evidence="1">CGMCC 1.14984</strain>
    </source>
</reference>
<sequence>MVRINLCELTMRQRPQSAFHTGLSKDNLIKPPGPRSMSARAKLAVHFHPTIFDQEVGNDERQQCNQFNYQFGHPTLTRNQVPRDINELEAEHTQKHECKEK</sequence>
<dbReference type="Proteomes" id="UP000621856">
    <property type="component" value="Unassembled WGS sequence"/>
</dbReference>
<dbReference type="EMBL" id="BMGZ01000001">
    <property type="protein sequence ID" value="GGH92112.1"/>
    <property type="molecule type" value="Genomic_DNA"/>
</dbReference>
<comment type="caution">
    <text evidence="1">The sequence shown here is derived from an EMBL/GenBank/DDBJ whole genome shotgun (WGS) entry which is preliminary data.</text>
</comment>
<organism evidence="1 2">
    <name type="scientific">Aquisalinus luteolus</name>
    <dbReference type="NCBI Taxonomy" id="1566827"/>
    <lineage>
        <taxon>Bacteria</taxon>
        <taxon>Pseudomonadati</taxon>
        <taxon>Pseudomonadota</taxon>
        <taxon>Alphaproteobacteria</taxon>
        <taxon>Parvularculales</taxon>
        <taxon>Parvularculaceae</taxon>
        <taxon>Aquisalinus</taxon>
    </lineage>
</organism>
<evidence type="ECO:0000313" key="2">
    <source>
        <dbReference type="Proteomes" id="UP000621856"/>
    </source>
</evidence>
<protein>
    <submittedName>
        <fullName evidence="1">Uncharacterized protein</fullName>
    </submittedName>
</protein>
<gene>
    <name evidence="1" type="ORF">GCM10011355_00840</name>
</gene>
<evidence type="ECO:0000313" key="1">
    <source>
        <dbReference type="EMBL" id="GGH92112.1"/>
    </source>
</evidence>
<name>A0A8J3ESW3_9PROT</name>
<accession>A0A8J3ESW3</accession>
<proteinExistence type="predicted"/>
<reference evidence="1" key="1">
    <citation type="journal article" date="2014" name="Int. J. Syst. Evol. Microbiol.">
        <title>Complete genome sequence of Corynebacterium casei LMG S-19264T (=DSM 44701T), isolated from a smear-ripened cheese.</title>
        <authorList>
            <consortium name="US DOE Joint Genome Institute (JGI-PGF)"/>
            <person name="Walter F."/>
            <person name="Albersmeier A."/>
            <person name="Kalinowski J."/>
            <person name="Ruckert C."/>
        </authorList>
    </citation>
    <scope>NUCLEOTIDE SEQUENCE</scope>
    <source>
        <strain evidence="1">CGMCC 1.14984</strain>
    </source>
</reference>
<dbReference type="AlphaFoldDB" id="A0A8J3ESW3"/>